<evidence type="ECO:0000259" key="1">
    <source>
        <dbReference type="PROSITE" id="PS51725"/>
    </source>
</evidence>
<protein>
    <submittedName>
        <fullName evidence="2">Antibiotic biosynthesis monooxygenase</fullName>
    </submittedName>
</protein>
<dbReference type="OrthoDB" id="9798157at2"/>
<keyword evidence="2" id="KW-0560">Oxidoreductase</keyword>
<dbReference type="AlphaFoldDB" id="A0A501PGE6"/>
<dbReference type="InterPro" id="IPR007138">
    <property type="entry name" value="ABM_dom"/>
</dbReference>
<comment type="caution">
    <text evidence="2">The sequence shown here is derived from an EMBL/GenBank/DDBJ whole genome shotgun (WGS) entry which is preliminary data.</text>
</comment>
<keyword evidence="3" id="KW-1185">Reference proteome</keyword>
<dbReference type="InterPro" id="IPR011008">
    <property type="entry name" value="Dimeric_a/b-barrel"/>
</dbReference>
<feature type="domain" description="ABM" evidence="1">
    <location>
        <begin position="2"/>
        <end position="91"/>
    </location>
</feature>
<evidence type="ECO:0000313" key="2">
    <source>
        <dbReference type="EMBL" id="TPD59041.1"/>
    </source>
</evidence>
<dbReference type="Gene3D" id="3.30.70.100">
    <property type="match status" value="1"/>
</dbReference>
<reference evidence="3" key="1">
    <citation type="submission" date="2019-06" db="EMBL/GenBank/DDBJ databases">
        <title>The complete genome of Emcibacter congregatus ZYLT.</title>
        <authorList>
            <person name="Zhao Z."/>
        </authorList>
    </citation>
    <scope>NUCLEOTIDE SEQUENCE [LARGE SCALE GENOMIC DNA]</scope>
    <source>
        <strain evidence="3">MCCC 1A06723</strain>
    </source>
</reference>
<dbReference type="SUPFAM" id="SSF54909">
    <property type="entry name" value="Dimeric alpha+beta barrel"/>
    <property type="match status" value="1"/>
</dbReference>
<dbReference type="Proteomes" id="UP000319148">
    <property type="component" value="Unassembled WGS sequence"/>
</dbReference>
<gene>
    <name evidence="2" type="ORF">FIV46_12465</name>
</gene>
<accession>A0A501PGE6</accession>
<dbReference type="EMBL" id="VFIY01000015">
    <property type="protein sequence ID" value="TPD59041.1"/>
    <property type="molecule type" value="Genomic_DNA"/>
</dbReference>
<name>A0A501PGE6_9PROT</name>
<dbReference type="PROSITE" id="PS51725">
    <property type="entry name" value="ABM"/>
    <property type="match status" value="1"/>
</dbReference>
<organism evidence="2 3">
    <name type="scientific">Emcibacter nanhaiensis</name>
    <dbReference type="NCBI Taxonomy" id="1505037"/>
    <lineage>
        <taxon>Bacteria</taxon>
        <taxon>Pseudomonadati</taxon>
        <taxon>Pseudomonadota</taxon>
        <taxon>Alphaproteobacteria</taxon>
        <taxon>Emcibacterales</taxon>
        <taxon>Emcibacteraceae</taxon>
        <taxon>Emcibacter</taxon>
    </lineage>
</organism>
<dbReference type="RefSeq" id="WP_139941260.1">
    <property type="nucleotide sequence ID" value="NZ_JBHSYP010000002.1"/>
</dbReference>
<dbReference type="GO" id="GO:0004497">
    <property type="term" value="F:monooxygenase activity"/>
    <property type="evidence" value="ECO:0007669"/>
    <property type="project" value="UniProtKB-KW"/>
</dbReference>
<dbReference type="Pfam" id="PF03992">
    <property type="entry name" value="ABM"/>
    <property type="match status" value="1"/>
</dbReference>
<proteinExistence type="predicted"/>
<keyword evidence="2" id="KW-0503">Monooxygenase</keyword>
<evidence type="ECO:0000313" key="3">
    <source>
        <dbReference type="Proteomes" id="UP000319148"/>
    </source>
</evidence>
<sequence>MIQEIAQIKIDPARAADFEAAVANSAPVFKAAKGCRGMKLEKVIEDPACYRLLVTWETVEDHMVHFRDSDGFRTWRANAGPFFVDPPVVVHSVLVENYF</sequence>